<sequence>MVVVSNTFVTWNSEHRACRTCPAGITIGPSHTYPGRLGVWAERGFEKDSIFGPFEGDLVDTKNLRKLKLAFQGGYAWQIYTDGELSYCIDGSDEKKSNWLRYVKCARNKEESNVVAFEQFGKVYHGTTKHIVSGTEILVSEEAQFCTTPPRKWKERKETEVEDMCTKTPPDDIIVCEECEKVFFNNEALLRHQESKQAETIREKLCECKLSAPKESRASSSLSQKVLSPKDENTLICKSCKKEFTVEKQLRVHERTHKMYPCKQCGMEFSLPSRLKKHLRVVHK</sequence>
<organism evidence="12 13">
    <name type="scientific">Clavelina lepadiformis</name>
    <name type="common">Light-bulb sea squirt</name>
    <name type="synonym">Ascidia lepadiformis</name>
    <dbReference type="NCBI Taxonomy" id="159417"/>
    <lineage>
        <taxon>Eukaryota</taxon>
        <taxon>Metazoa</taxon>
        <taxon>Chordata</taxon>
        <taxon>Tunicata</taxon>
        <taxon>Ascidiacea</taxon>
        <taxon>Aplousobranchia</taxon>
        <taxon>Clavelinidae</taxon>
        <taxon>Clavelina</taxon>
    </lineage>
</organism>
<feature type="domain" description="C2H2-type" evidence="10">
    <location>
        <begin position="235"/>
        <end position="257"/>
    </location>
</feature>
<evidence type="ECO:0000256" key="7">
    <source>
        <dbReference type="ARBA" id="ARBA00023163"/>
    </source>
</evidence>
<name>A0ABP0GUQ9_CLALP</name>
<dbReference type="PANTHER" id="PTHR16515">
    <property type="entry name" value="PR DOMAIN ZINC FINGER PROTEIN"/>
    <property type="match status" value="1"/>
</dbReference>
<evidence type="ECO:0000256" key="1">
    <source>
        <dbReference type="ARBA" id="ARBA00004123"/>
    </source>
</evidence>
<dbReference type="InterPro" id="IPR013087">
    <property type="entry name" value="Znf_C2H2_type"/>
</dbReference>
<keyword evidence="5" id="KW-0862">Zinc</keyword>
<evidence type="ECO:0000256" key="4">
    <source>
        <dbReference type="ARBA" id="ARBA00022771"/>
    </source>
</evidence>
<dbReference type="EMBL" id="CAWYQH010000152">
    <property type="protein sequence ID" value="CAK8695471.1"/>
    <property type="molecule type" value="Genomic_DNA"/>
</dbReference>
<dbReference type="Gene3D" id="3.30.160.60">
    <property type="entry name" value="Classic Zinc Finger"/>
    <property type="match status" value="2"/>
</dbReference>
<comment type="subcellular location">
    <subcellularLocation>
        <location evidence="1">Nucleus</location>
    </subcellularLocation>
</comment>
<evidence type="ECO:0000256" key="5">
    <source>
        <dbReference type="ARBA" id="ARBA00022833"/>
    </source>
</evidence>
<evidence type="ECO:0000256" key="6">
    <source>
        <dbReference type="ARBA" id="ARBA00023015"/>
    </source>
</evidence>
<dbReference type="SMART" id="SM00355">
    <property type="entry name" value="ZnF_C2H2"/>
    <property type="match status" value="3"/>
</dbReference>
<feature type="domain" description="C2H2-type" evidence="10">
    <location>
        <begin position="174"/>
        <end position="201"/>
    </location>
</feature>
<evidence type="ECO:0000256" key="8">
    <source>
        <dbReference type="ARBA" id="ARBA00023242"/>
    </source>
</evidence>
<keyword evidence="2" id="KW-0479">Metal-binding</keyword>
<dbReference type="Gene3D" id="2.170.270.10">
    <property type="entry name" value="SET domain"/>
    <property type="match status" value="1"/>
</dbReference>
<dbReference type="Pfam" id="PF00096">
    <property type="entry name" value="zf-C2H2"/>
    <property type="match status" value="3"/>
</dbReference>
<evidence type="ECO:0000256" key="3">
    <source>
        <dbReference type="ARBA" id="ARBA00022737"/>
    </source>
</evidence>
<dbReference type="PANTHER" id="PTHR16515:SF49">
    <property type="entry name" value="GASTRULA ZINC FINGER PROTEIN XLCGF49.1-LIKE-RELATED"/>
    <property type="match status" value="1"/>
</dbReference>
<reference evidence="12 13" key="1">
    <citation type="submission" date="2024-02" db="EMBL/GenBank/DDBJ databases">
        <authorList>
            <person name="Daric V."/>
            <person name="Darras S."/>
        </authorList>
    </citation>
    <scope>NUCLEOTIDE SEQUENCE [LARGE SCALE GENOMIC DNA]</scope>
</reference>
<keyword evidence="6" id="KW-0805">Transcription regulation</keyword>
<evidence type="ECO:0000313" key="12">
    <source>
        <dbReference type="EMBL" id="CAK8695471.1"/>
    </source>
</evidence>
<dbReference type="Proteomes" id="UP001642483">
    <property type="component" value="Unassembled WGS sequence"/>
</dbReference>
<evidence type="ECO:0000256" key="2">
    <source>
        <dbReference type="ARBA" id="ARBA00022723"/>
    </source>
</evidence>
<evidence type="ECO:0000259" key="11">
    <source>
        <dbReference type="PROSITE" id="PS50280"/>
    </source>
</evidence>
<dbReference type="InterPro" id="IPR036236">
    <property type="entry name" value="Znf_C2H2_sf"/>
</dbReference>
<dbReference type="PROSITE" id="PS50157">
    <property type="entry name" value="ZINC_FINGER_C2H2_2"/>
    <property type="match status" value="3"/>
</dbReference>
<feature type="domain" description="C2H2-type" evidence="10">
    <location>
        <begin position="260"/>
        <end position="284"/>
    </location>
</feature>
<keyword evidence="8" id="KW-0539">Nucleus</keyword>
<dbReference type="InterPro" id="IPR001214">
    <property type="entry name" value="SET_dom"/>
</dbReference>
<evidence type="ECO:0000313" key="13">
    <source>
        <dbReference type="Proteomes" id="UP001642483"/>
    </source>
</evidence>
<gene>
    <name evidence="12" type="ORF">CVLEPA_LOCUS28743</name>
</gene>
<keyword evidence="7" id="KW-0804">Transcription</keyword>
<evidence type="ECO:0000256" key="9">
    <source>
        <dbReference type="PROSITE-ProRule" id="PRU00042"/>
    </source>
</evidence>
<dbReference type="InterPro" id="IPR050331">
    <property type="entry name" value="Zinc_finger"/>
</dbReference>
<keyword evidence="13" id="KW-1185">Reference proteome</keyword>
<proteinExistence type="predicted"/>
<keyword evidence="3" id="KW-0677">Repeat</keyword>
<comment type="caution">
    <text evidence="12">The sequence shown here is derived from an EMBL/GenBank/DDBJ whole genome shotgun (WGS) entry which is preliminary data.</text>
</comment>
<dbReference type="SUPFAM" id="SSF57667">
    <property type="entry name" value="beta-beta-alpha zinc fingers"/>
    <property type="match status" value="1"/>
</dbReference>
<accession>A0ABP0GUQ9</accession>
<dbReference type="InterPro" id="IPR046341">
    <property type="entry name" value="SET_dom_sf"/>
</dbReference>
<dbReference type="PROSITE" id="PS50280">
    <property type="entry name" value="SET"/>
    <property type="match status" value="1"/>
</dbReference>
<dbReference type="Pfam" id="PF21549">
    <property type="entry name" value="PRDM2_PR"/>
    <property type="match status" value="1"/>
</dbReference>
<protein>
    <submittedName>
        <fullName evidence="12">Uncharacterized protein</fullName>
    </submittedName>
</protein>
<feature type="domain" description="SET" evidence="11">
    <location>
        <begin position="23"/>
        <end position="142"/>
    </location>
</feature>
<dbReference type="PROSITE" id="PS00028">
    <property type="entry name" value="ZINC_FINGER_C2H2_1"/>
    <property type="match status" value="2"/>
</dbReference>
<evidence type="ECO:0000259" key="10">
    <source>
        <dbReference type="PROSITE" id="PS50157"/>
    </source>
</evidence>
<keyword evidence="4 9" id="KW-0863">Zinc-finger</keyword>